<evidence type="ECO:0000256" key="5">
    <source>
        <dbReference type="ARBA" id="ARBA00023180"/>
    </source>
</evidence>
<feature type="transmembrane region" description="Helical" evidence="8">
    <location>
        <begin position="546"/>
        <end position="568"/>
    </location>
</feature>
<evidence type="ECO:0000313" key="10">
    <source>
        <dbReference type="EMBL" id="RNA19958.1"/>
    </source>
</evidence>
<comment type="subcellular location">
    <subcellularLocation>
        <location evidence="1">Membrane</location>
        <topology evidence="1">Multi-pass membrane protein</topology>
    </subcellularLocation>
</comment>
<gene>
    <name evidence="10" type="ORF">BpHYR1_051498</name>
</gene>
<evidence type="ECO:0000256" key="1">
    <source>
        <dbReference type="ARBA" id="ARBA00004141"/>
    </source>
</evidence>
<evidence type="ECO:0000259" key="9">
    <source>
        <dbReference type="Pfam" id="PF01490"/>
    </source>
</evidence>
<dbReference type="OrthoDB" id="294541at2759"/>
<feature type="domain" description="Amino acid transporter transmembrane" evidence="9">
    <location>
        <begin position="270"/>
        <end position="533"/>
    </location>
</feature>
<dbReference type="Pfam" id="PF01490">
    <property type="entry name" value="Aa_trans"/>
    <property type="match status" value="2"/>
</dbReference>
<feature type="transmembrane region" description="Helical" evidence="8">
    <location>
        <begin position="300"/>
        <end position="317"/>
    </location>
</feature>
<feature type="domain" description="Amino acid transporter transmembrane" evidence="9">
    <location>
        <begin position="16"/>
        <end position="71"/>
    </location>
</feature>
<comment type="similarity">
    <text evidence="6">Belongs to the TMEM104 family.</text>
</comment>
<feature type="transmembrane region" description="Helical" evidence="8">
    <location>
        <begin position="469"/>
        <end position="489"/>
    </location>
</feature>
<evidence type="ECO:0000256" key="4">
    <source>
        <dbReference type="ARBA" id="ARBA00023136"/>
    </source>
</evidence>
<dbReference type="PANTHER" id="PTHR16189">
    <property type="entry name" value="TRANSMEMBRANE PROTEIN 104-RELATED"/>
    <property type="match status" value="1"/>
</dbReference>
<protein>
    <submittedName>
        <fullName evidence="10">Transmembrane protein-like</fullName>
    </submittedName>
</protein>
<dbReference type="GO" id="GO:0016020">
    <property type="term" value="C:membrane"/>
    <property type="evidence" value="ECO:0007669"/>
    <property type="project" value="UniProtKB-SubCell"/>
</dbReference>
<keyword evidence="4 8" id="KW-0472">Membrane</keyword>
<dbReference type="STRING" id="10195.A0A3M7R9P0"/>
<comment type="caution">
    <text evidence="10">The sequence shown here is derived from an EMBL/GenBank/DDBJ whole genome shotgun (WGS) entry which is preliminary data.</text>
</comment>
<dbReference type="InterPro" id="IPR013057">
    <property type="entry name" value="AA_transpt_TM"/>
</dbReference>
<sequence length="571" mass="65442">MPGLSDLQPSQYGLSMGFIFIFNLIVGSGALTLPKAFGNSGIFLSLILLIFLNLMSFITATFMFEAMSIMNAIKNFRKFTESLGCSNPIYETETRNPKQGDNSGPVPINESLNETASEDRPLLAQTTPIQYNNRRILSNFFLGYAFDVQNDVIYKLDTSENFDSTAYLERSMLEDAENEQKEVDNLFAIRKKYEMAEMASVFFSKTGQFFFYIAMILYLYGDLAIYDAAVPKSLRDTTCTYRPDNNNQTLTEDDLCWSSLPSINRMNAYRLYVLLFNFTIGILVFYNVEKTKLLQLLTTIMRWAAFITMIALAAIKINDNSKKSIKPNVEYFNFTNVPNFFGVCIYAFMCHHSLPGIITPMRNKQSYKYVFIGVYLCVLSFYLLLSFTGVFAFGDNLDDFYTLNFLPDNQDRDGQGIFLVIIDYYLSLFPVFTISASFPIIGITLRNNLKSLYYFICKKNPHDSNNKNYFTSFGLPMITLIPPLLVSLITHDLQLLVGVTGSYAGVAIQYIIPSCLVYFGRKEAIRVFRKNYQFRHSFTSPFKSKFWVFFLLLWSNLCVIFVTVNHIINKK</sequence>
<feature type="transmembrane region" description="Helical" evidence="8">
    <location>
        <begin position="414"/>
        <end position="441"/>
    </location>
</feature>
<keyword evidence="3 8" id="KW-1133">Transmembrane helix</keyword>
<dbReference type="Proteomes" id="UP000276133">
    <property type="component" value="Unassembled WGS sequence"/>
</dbReference>
<evidence type="ECO:0000256" key="2">
    <source>
        <dbReference type="ARBA" id="ARBA00022692"/>
    </source>
</evidence>
<evidence type="ECO:0000256" key="6">
    <source>
        <dbReference type="ARBA" id="ARBA00038166"/>
    </source>
</evidence>
<dbReference type="PANTHER" id="PTHR16189:SF0">
    <property type="entry name" value="TRANSMEMBRANE PROTEIN 104"/>
    <property type="match status" value="1"/>
</dbReference>
<reference evidence="10 11" key="1">
    <citation type="journal article" date="2018" name="Sci. Rep.">
        <title>Genomic signatures of local adaptation to the degree of environmental predictability in rotifers.</title>
        <authorList>
            <person name="Franch-Gras L."/>
            <person name="Hahn C."/>
            <person name="Garcia-Roger E.M."/>
            <person name="Carmona M.J."/>
            <person name="Serra M."/>
            <person name="Gomez A."/>
        </authorList>
    </citation>
    <scope>NUCLEOTIDE SEQUENCE [LARGE SCALE GENOMIC DNA]</scope>
    <source>
        <strain evidence="10">HYR1</strain>
    </source>
</reference>
<dbReference type="EMBL" id="REGN01003934">
    <property type="protein sequence ID" value="RNA19958.1"/>
    <property type="molecule type" value="Genomic_DNA"/>
</dbReference>
<keyword evidence="11" id="KW-1185">Reference proteome</keyword>
<feature type="transmembrane region" description="Helical" evidence="8">
    <location>
        <begin position="370"/>
        <end position="394"/>
    </location>
</feature>
<evidence type="ECO:0000256" key="8">
    <source>
        <dbReference type="SAM" id="Phobius"/>
    </source>
</evidence>
<keyword evidence="2 8" id="KW-0812">Transmembrane</keyword>
<feature type="transmembrane region" description="Helical" evidence="8">
    <location>
        <begin position="495"/>
        <end position="520"/>
    </location>
</feature>
<feature type="transmembrane region" description="Helical" evidence="8">
    <location>
        <begin position="42"/>
        <end position="64"/>
    </location>
</feature>
<keyword evidence="5" id="KW-0325">Glycoprotein</keyword>
<evidence type="ECO:0000313" key="11">
    <source>
        <dbReference type="Proteomes" id="UP000276133"/>
    </source>
</evidence>
<dbReference type="AlphaFoldDB" id="A0A3M7R9P0"/>
<organism evidence="10 11">
    <name type="scientific">Brachionus plicatilis</name>
    <name type="common">Marine rotifer</name>
    <name type="synonym">Brachionus muelleri</name>
    <dbReference type="NCBI Taxonomy" id="10195"/>
    <lineage>
        <taxon>Eukaryota</taxon>
        <taxon>Metazoa</taxon>
        <taxon>Spiralia</taxon>
        <taxon>Gnathifera</taxon>
        <taxon>Rotifera</taxon>
        <taxon>Eurotatoria</taxon>
        <taxon>Monogononta</taxon>
        <taxon>Pseudotrocha</taxon>
        <taxon>Ploima</taxon>
        <taxon>Brachionidae</taxon>
        <taxon>Brachionus</taxon>
    </lineage>
</organism>
<feature type="transmembrane region" description="Helical" evidence="8">
    <location>
        <begin position="337"/>
        <end position="358"/>
    </location>
</feature>
<feature type="transmembrane region" description="Helical" evidence="8">
    <location>
        <begin position="269"/>
        <end position="288"/>
    </location>
</feature>
<evidence type="ECO:0000256" key="7">
    <source>
        <dbReference type="SAM" id="MobiDB-lite"/>
    </source>
</evidence>
<evidence type="ECO:0000256" key="3">
    <source>
        <dbReference type="ARBA" id="ARBA00022989"/>
    </source>
</evidence>
<feature type="transmembrane region" description="Helical" evidence="8">
    <location>
        <begin position="12"/>
        <end position="30"/>
    </location>
</feature>
<name>A0A3M7R9P0_BRAPC</name>
<proteinExistence type="inferred from homology"/>
<feature type="region of interest" description="Disordered" evidence="7">
    <location>
        <begin position="90"/>
        <end position="111"/>
    </location>
</feature>
<accession>A0A3M7R9P0</accession>
<feature type="transmembrane region" description="Helical" evidence="8">
    <location>
        <begin position="199"/>
        <end position="220"/>
    </location>
</feature>